<proteinExistence type="predicted"/>
<feature type="non-terminal residue" evidence="2">
    <location>
        <position position="1"/>
    </location>
</feature>
<gene>
    <name evidence="2" type="ORF">RHS03_06978</name>
</gene>
<evidence type="ECO:0000313" key="3">
    <source>
        <dbReference type="Proteomes" id="UP000602905"/>
    </source>
</evidence>
<dbReference type="AlphaFoldDB" id="A0A8H7HN46"/>
<evidence type="ECO:0000256" key="1">
    <source>
        <dbReference type="SAM" id="MobiDB-lite"/>
    </source>
</evidence>
<name>A0A8H7HN46_9AGAM</name>
<dbReference type="Proteomes" id="UP000602905">
    <property type="component" value="Unassembled WGS sequence"/>
</dbReference>
<protein>
    <submittedName>
        <fullName evidence="2">Uncharacterized protein</fullName>
    </submittedName>
</protein>
<comment type="caution">
    <text evidence="2">The sequence shown here is derived from an EMBL/GenBank/DDBJ whole genome shotgun (WGS) entry which is preliminary data.</text>
</comment>
<feature type="region of interest" description="Disordered" evidence="1">
    <location>
        <begin position="50"/>
        <end position="85"/>
    </location>
</feature>
<evidence type="ECO:0000313" key="2">
    <source>
        <dbReference type="EMBL" id="KAF8699568.1"/>
    </source>
</evidence>
<sequence length="248" mass="26873">MGRWSFGAHIGYWRDLGDIASKHADFITSPSSTCPRIPLWIQPSRTSLRRVPHYPAHSRAPREPSNAKGEPDLPIRLHSAPGRPSRRLLISSSSLRTNATYSHPFLSGGHATGSEPPSRLCAPVFPTGVANVTPEVPSPYGIHPGSYSHIVFTLRFLHNIWPFGAPPRNLAPHMPTTPIGISLFCACNVHATRPNGPRQMSVSSLPRAFAHHTIARGGPLSLRVLYASRHPGSSGNAELRAGLPSARI</sequence>
<dbReference type="EMBL" id="JACYCD010000238">
    <property type="protein sequence ID" value="KAF8699568.1"/>
    <property type="molecule type" value="Genomic_DNA"/>
</dbReference>
<accession>A0A8H7HN46</accession>
<reference evidence="2" key="1">
    <citation type="submission" date="2020-09" db="EMBL/GenBank/DDBJ databases">
        <title>Comparative genome analyses of four rice-infecting Rhizoctonia solani isolates reveal extensive enrichment of homogalacturonan modification genes.</title>
        <authorList>
            <person name="Lee D.-Y."/>
            <person name="Jeon J."/>
            <person name="Kim K.-T."/>
            <person name="Cheong K."/>
            <person name="Song H."/>
            <person name="Choi G."/>
            <person name="Ko J."/>
            <person name="Opiyo S.O."/>
            <person name="Zuo S."/>
            <person name="Madhav S."/>
            <person name="Lee Y.-H."/>
            <person name="Wang G.-L."/>
        </authorList>
    </citation>
    <scope>NUCLEOTIDE SEQUENCE</scope>
    <source>
        <strain evidence="2">AG1-IA WGL</strain>
    </source>
</reference>
<organism evidence="2 3">
    <name type="scientific">Rhizoctonia solani</name>
    <dbReference type="NCBI Taxonomy" id="456999"/>
    <lineage>
        <taxon>Eukaryota</taxon>
        <taxon>Fungi</taxon>
        <taxon>Dikarya</taxon>
        <taxon>Basidiomycota</taxon>
        <taxon>Agaricomycotina</taxon>
        <taxon>Agaricomycetes</taxon>
        <taxon>Cantharellales</taxon>
        <taxon>Ceratobasidiaceae</taxon>
        <taxon>Rhizoctonia</taxon>
    </lineage>
</organism>